<dbReference type="SMART" id="SM00345">
    <property type="entry name" value="HTH_GNTR"/>
    <property type="match status" value="1"/>
</dbReference>
<keyword evidence="2" id="KW-0238">DNA-binding</keyword>
<dbReference type="InterPro" id="IPR036390">
    <property type="entry name" value="WH_DNA-bd_sf"/>
</dbReference>
<dbReference type="Pfam" id="PF07702">
    <property type="entry name" value="UTRA"/>
    <property type="match status" value="1"/>
</dbReference>
<name>A0A7Y4P4R1_9ACTN</name>
<dbReference type="CDD" id="cd07377">
    <property type="entry name" value="WHTH_GntR"/>
    <property type="match status" value="1"/>
</dbReference>
<reference evidence="6 7" key="1">
    <citation type="submission" date="2020-05" db="EMBL/GenBank/DDBJ databases">
        <title>Genome sequence of Kribbella sandramycini ATCC 39419.</title>
        <authorList>
            <person name="Maclea K.S."/>
            <person name="Fair J.L."/>
        </authorList>
    </citation>
    <scope>NUCLEOTIDE SEQUENCE [LARGE SCALE GENOMIC DNA]</scope>
    <source>
        <strain evidence="6 7">ATCC 39419</strain>
    </source>
</reference>
<dbReference type="PROSITE" id="PS50949">
    <property type="entry name" value="HTH_GNTR"/>
    <property type="match status" value="1"/>
</dbReference>
<organism evidence="6 7">
    <name type="scientific">Kribbella sandramycini</name>
    <dbReference type="NCBI Taxonomy" id="60450"/>
    <lineage>
        <taxon>Bacteria</taxon>
        <taxon>Bacillati</taxon>
        <taxon>Actinomycetota</taxon>
        <taxon>Actinomycetes</taxon>
        <taxon>Propionibacteriales</taxon>
        <taxon>Kribbellaceae</taxon>
        <taxon>Kribbella</taxon>
    </lineage>
</organism>
<dbReference type="Gene3D" id="1.10.10.10">
    <property type="entry name" value="Winged helix-like DNA-binding domain superfamily/Winged helix DNA-binding domain"/>
    <property type="match status" value="1"/>
</dbReference>
<gene>
    <name evidence="5" type="ORF">HNR71_002334</name>
    <name evidence="6" type="ORF">HPO96_35080</name>
</gene>
<dbReference type="InterPro" id="IPR011663">
    <property type="entry name" value="UTRA"/>
</dbReference>
<dbReference type="Proteomes" id="UP000553957">
    <property type="component" value="Unassembled WGS sequence"/>
</dbReference>
<evidence type="ECO:0000313" key="6">
    <source>
        <dbReference type="EMBL" id="NOL45484.1"/>
    </source>
</evidence>
<keyword evidence="3" id="KW-0804">Transcription</keyword>
<accession>A0A7Y4P4R1</accession>
<dbReference type="InterPro" id="IPR050679">
    <property type="entry name" value="Bact_HTH_transcr_reg"/>
</dbReference>
<evidence type="ECO:0000259" key="4">
    <source>
        <dbReference type="PROSITE" id="PS50949"/>
    </source>
</evidence>
<protein>
    <submittedName>
        <fullName evidence="6">GntR family transcriptional regulator</fullName>
    </submittedName>
</protein>
<dbReference type="InterPro" id="IPR028978">
    <property type="entry name" value="Chorismate_lyase_/UTRA_dom_sf"/>
</dbReference>
<dbReference type="EMBL" id="JACHKF010000001">
    <property type="protein sequence ID" value="MBB6566697.1"/>
    <property type="molecule type" value="Genomic_DNA"/>
</dbReference>
<dbReference type="SMART" id="SM00866">
    <property type="entry name" value="UTRA"/>
    <property type="match status" value="1"/>
</dbReference>
<comment type="caution">
    <text evidence="6">The sequence shown here is derived from an EMBL/GenBank/DDBJ whole genome shotgun (WGS) entry which is preliminary data.</text>
</comment>
<feature type="domain" description="HTH gntR-type" evidence="4">
    <location>
        <begin position="4"/>
        <end position="70"/>
    </location>
</feature>
<evidence type="ECO:0000313" key="8">
    <source>
        <dbReference type="Proteomes" id="UP000553957"/>
    </source>
</evidence>
<dbReference type="Proteomes" id="UP000534306">
    <property type="component" value="Unassembled WGS sequence"/>
</dbReference>
<dbReference type="PANTHER" id="PTHR44846">
    <property type="entry name" value="MANNOSYL-D-GLYCERATE TRANSPORT/METABOLISM SYSTEM REPRESSOR MNGR-RELATED"/>
    <property type="match status" value="1"/>
</dbReference>
<proteinExistence type="predicted"/>
<reference evidence="5 8" key="2">
    <citation type="submission" date="2020-08" db="EMBL/GenBank/DDBJ databases">
        <title>Sequencing the genomes of 1000 actinobacteria strains.</title>
        <authorList>
            <person name="Klenk H.-P."/>
        </authorList>
    </citation>
    <scope>NUCLEOTIDE SEQUENCE [LARGE SCALE GENOMIC DNA]</scope>
    <source>
        <strain evidence="5 8">DSM 15626</strain>
    </source>
</reference>
<dbReference type="AlphaFoldDB" id="A0A7Y4P4R1"/>
<dbReference type="Gene3D" id="3.40.1410.10">
    <property type="entry name" value="Chorismate lyase-like"/>
    <property type="match status" value="1"/>
</dbReference>
<dbReference type="SUPFAM" id="SSF64288">
    <property type="entry name" value="Chorismate lyase-like"/>
    <property type="match status" value="1"/>
</dbReference>
<dbReference type="RefSeq" id="WP_171678782.1">
    <property type="nucleotide sequence ID" value="NZ_BAAAGT010000004.1"/>
</dbReference>
<evidence type="ECO:0000256" key="1">
    <source>
        <dbReference type="ARBA" id="ARBA00023015"/>
    </source>
</evidence>
<evidence type="ECO:0000256" key="2">
    <source>
        <dbReference type="ARBA" id="ARBA00023125"/>
    </source>
</evidence>
<dbReference type="GO" id="GO:0045892">
    <property type="term" value="P:negative regulation of DNA-templated transcription"/>
    <property type="evidence" value="ECO:0007669"/>
    <property type="project" value="TreeGrafter"/>
</dbReference>
<evidence type="ECO:0000313" key="5">
    <source>
        <dbReference type="EMBL" id="MBB6566697.1"/>
    </source>
</evidence>
<dbReference type="PRINTS" id="PR00035">
    <property type="entry name" value="HTHGNTR"/>
</dbReference>
<sequence>MAKQPLYERIVRELLIRIDELDDGTRVPSEPQLAAEFGVSRMTARAALSTLERDGLLERVPGRGSFVRKSPTTRRAAQLLSFHDQAIAAGKTPRSQVLAADRRAPTAVEARALGGPAEVIAITRIRLMDEMPIAVEEAAFIPELAELLNADLTHDSAHDTIRRLGFTPANGRAVFGAREAGEHARHLGVTPHAALLTESRTIFDADGRPLEHTTSSYIPSRYTLDVDFTIHTP</sequence>
<keyword evidence="1" id="KW-0805">Transcription regulation</keyword>
<dbReference type="Pfam" id="PF00392">
    <property type="entry name" value="GntR"/>
    <property type="match status" value="1"/>
</dbReference>
<evidence type="ECO:0000256" key="3">
    <source>
        <dbReference type="ARBA" id="ARBA00023163"/>
    </source>
</evidence>
<dbReference type="EMBL" id="JABJRC010000013">
    <property type="protein sequence ID" value="NOL45484.1"/>
    <property type="molecule type" value="Genomic_DNA"/>
</dbReference>
<dbReference type="InterPro" id="IPR036388">
    <property type="entry name" value="WH-like_DNA-bd_sf"/>
</dbReference>
<dbReference type="InterPro" id="IPR000524">
    <property type="entry name" value="Tscrpt_reg_HTH_GntR"/>
</dbReference>
<dbReference type="GO" id="GO:0003700">
    <property type="term" value="F:DNA-binding transcription factor activity"/>
    <property type="evidence" value="ECO:0007669"/>
    <property type="project" value="InterPro"/>
</dbReference>
<keyword evidence="7" id="KW-1185">Reference proteome</keyword>
<evidence type="ECO:0000313" key="7">
    <source>
        <dbReference type="Proteomes" id="UP000534306"/>
    </source>
</evidence>
<dbReference type="SUPFAM" id="SSF46785">
    <property type="entry name" value="Winged helix' DNA-binding domain"/>
    <property type="match status" value="1"/>
</dbReference>
<dbReference type="PANTHER" id="PTHR44846:SF1">
    <property type="entry name" value="MANNOSYL-D-GLYCERATE TRANSPORT_METABOLISM SYSTEM REPRESSOR MNGR-RELATED"/>
    <property type="match status" value="1"/>
</dbReference>
<dbReference type="GO" id="GO:0003677">
    <property type="term" value="F:DNA binding"/>
    <property type="evidence" value="ECO:0007669"/>
    <property type="project" value="UniProtKB-KW"/>
</dbReference>